<evidence type="ECO:0000313" key="3">
    <source>
        <dbReference type="Proteomes" id="UP000198406"/>
    </source>
</evidence>
<organism evidence="2 3">
    <name type="scientific">Fistulifera solaris</name>
    <name type="common">Oleaginous diatom</name>
    <dbReference type="NCBI Taxonomy" id="1519565"/>
    <lineage>
        <taxon>Eukaryota</taxon>
        <taxon>Sar</taxon>
        <taxon>Stramenopiles</taxon>
        <taxon>Ochrophyta</taxon>
        <taxon>Bacillariophyta</taxon>
        <taxon>Bacillariophyceae</taxon>
        <taxon>Bacillariophycidae</taxon>
        <taxon>Naviculales</taxon>
        <taxon>Naviculaceae</taxon>
        <taxon>Fistulifera</taxon>
    </lineage>
</organism>
<keyword evidence="3" id="KW-1185">Reference proteome</keyword>
<sequence length="170" mass="19064">MVNGQTVKVLPKKTSSSQRRPVVVINSGQAFPLSAKPSISVRTHEKQSAPTSKSNKTPEFDFSQASQEIRHFGSKQFAGKSKKEYEDEQYFKLTGRKRKKHQVPLPIVRGIKKKAAEREARAREEAKQAGIVLPQPKKAKKEYDNTTRVHGPAPSVGFMKKGILRVKDKV</sequence>
<reference evidence="2 3" key="1">
    <citation type="journal article" date="2015" name="Plant Cell">
        <title>Oil accumulation by the oleaginous diatom Fistulifera solaris as revealed by the genome and transcriptome.</title>
        <authorList>
            <person name="Tanaka T."/>
            <person name="Maeda Y."/>
            <person name="Veluchamy A."/>
            <person name="Tanaka M."/>
            <person name="Abida H."/>
            <person name="Marechal E."/>
            <person name="Bowler C."/>
            <person name="Muto M."/>
            <person name="Sunaga Y."/>
            <person name="Tanaka M."/>
            <person name="Yoshino T."/>
            <person name="Taniguchi T."/>
            <person name="Fukuda Y."/>
            <person name="Nemoto M."/>
            <person name="Matsumoto M."/>
            <person name="Wong P.S."/>
            <person name="Aburatani S."/>
            <person name="Fujibuchi W."/>
        </authorList>
    </citation>
    <scope>NUCLEOTIDE SEQUENCE [LARGE SCALE GENOMIC DNA]</scope>
    <source>
        <strain evidence="2 3">JPCC DA0580</strain>
    </source>
</reference>
<dbReference type="InterPro" id="IPR027973">
    <property type="entry name" value="FSAF1-like"/>
</dbReference>
<proteinExistence type="predicted"/>
<dbReference type="OrthoDB" id="44080at2759"/>
<dbReference type="InterPro" id="IPR053030">
    <property type="entry name" value="Ribosomal_biogenesis_FAF1-like"/>
</dbReference>
<dbReference type="EMBL" id="BDSP01000182">
    <property type="protein sequence ID" value="GAX22344.1"/>
    <property type="molecule type" value="Genomic_DNA"/>
</dbReference>
<feature type="compositionally biased region" description="Polar residues" evidence="1">
    <location>
        <begin position="48"/>
        <end position="66"/>
    </location>
</feature>
<comment type="caution">
    <text evidence="2">The sequence shown here is derived from an EMBL/GenBank/DDBJ whole genome shotgun (WGS) entry which is preliminary data.</text>
</comment>
<accession>A0A1Z5K7Z0</accession>
<protein>
    <submittedName>
        <fullName evidence="2">Uncharacterized protein</fullName>
    </submittedName>
</protein>
<feature type="region of interest" description="Disordered" evidence="1">
    <location>
        <begin position="1"/>
        <end position="21"/>
    </location>
</feature>
<feature type="region of interest" description="Disordered" evidence="1">
    <location>
        <begin position="36"/>
        <end position="66"/>
    </location>
</feature>
<dbReference type="Pfam" id="PF15375">
    <property type="entry name" value="FSAF1"/>
    <property type="match status" value="1"/>
</dbReference>
<dbReference type="AlphaFoldDB" id="A0A1Z5K7Z0"/>
<dbReference type="InParanoid" id="A0A1Z5K7Z0"/>
<evidence type="ECO:0000256" key="1">
    <source>
        <dbReference type="SAM" id="MobiDB-lite"/>
    </source>
</evidence>
<dbReference type="GO" id="GO:0005730">
    <property type="term" value="C:nucleolus"/>
    <property type="evidence" value="ECO:0007669"/>
    <property type="project" value="TreeGrafter"/>
</dbReference>
<feature type="region of interest" description="Disordered" evidence="1">
    <location>
        <begin position="121"/>
        <end position="155"/>
    </location>
</feature>
<gene>
    <name evidence="2" type="ORF">FisN_3Hu450</name>
</gene>
<dbReference type="PANTHER" id="PTHR28096:SF1">
    <property type="entry name" value="PROTEIN FAF1"/>
    <property type="match status" value="1"/>
</dbReference>
<dbReference type="Proteomes" id="UP000198406">
    <property type="component" value="Unassembled WGS sequence"/>
</dbReference>
<dbReference type="PANTHER" id="PTHR28096">
    <property type="entry name" value="PROTEIN FAF1"/>
    <property type="match status" value="1"/>
</dbReference>
<name>A0A1Z5K7Z0_FISSO</name>
<dbReference type="GO" id="GO:0000462">
    <property type="term" value="P:maturation of SSU-rRNA from tricistronic rRNA transcript (SSU-rRNA, 5.8S rRNA, LSU-rRNA)"/>
    <property type="evidence" value="ECO:0007669"/>
    <property type="project" value="TreeGrafter"/>
</dbReference>
<evidence type="ECO:0000313" key="2">
    <source>
        <dbReference type="EMBL" id="GAX22344.1"/>
    </source>
</evidence>